<reference evidence="1" key="1">
    <citation type="journal article" date="2019" name="bioRxiv">
        <title>The Genome of the Zebra Mussel, Dreissena polymorpha: A Resource for Invasive Species Research.</title>
        <authorList>
            <person name="McCartney M.A."/>
            <person name="Auch B."/>
            <person name="Kono T."/>
            <person name="Mallez S."/>
            <person name="Zhang Y."/>
            <person name="Obille A."/>
            <person name="Becker A."/>
            <person name="Abrahante J.E."/>
            <person name="Garbe J."/>
            <person name="Badalamenti J.P."/>
            <person name="Herman A."/>
            <person name="Mangelson H."/>
            <person name="Liachko I."/>
            <person name="Sullivan S."/>
            <person name="Sone E.D."/>
            <person name="Koren S."/>
            <person name="Silverstein K.A.T."/>
            <person name="Beckman K.B."/>
            <person name="Gohl D.M."/>
        </authorList>
    </citation>
    <scope>NUCLEOTIDE SEQUENCE</scope>
    <source>
        <strain evidence="1">Duluth1</strain>
        <tissue evidence="1">Whole animal</tissue>
    </source>
</reference>
<evidence type="ECO:0000313" key="1">
    <source>
        <dbReference type="EMBL" id="KAH3723633.1"/>
    </source>
</evidence>
<evidence type="ECO:0000313" key="2">
    <source>
        <dbReference type="Proteomes" id="UP000828390"/>
    </source>
</evidence>
<dbReference type="Proteomes" id="UP000828390">
    <property type="component" value="Unassembled WGS sequence"/>
</dbReference>
<sequence length="103" mass="12224">MGNTRVWETRVYEKHLCYTIVWVIWEIRVYGKCGEGNTCDCVIGVKETRAYGKHWRIGNTGVWETLVYWKHWRMVNTGVCETLGYGKHGRMRNHERMGSVENR</sequence>
<comment type="caution">
    <text evidence="1">The sequence shown here is derived from an EMBL/GenBank/DDBJ whole genome shotgun (WGS) entry which is preliminary data.</text>
</comment>
<name>A0A9D4CEC1_DREPO</name>
<dbReference type="EMBL" id="JAIWYP010000012">
    <property type="protein sequence ID" value="KAH3723633.1"/>
    <property type="molecule type" value="Genomic_DNA"/>
</dbReference>
<protein>
    <submittedName>
        <fullName evidence="1">Uncharacterized protein</fullName>
    </submittedName>
</protein>
<reference evidence="1" key="2">
    <citation type="submission" date="2020-11" db="EMBL/GenBank/DDBJ databases">
        <authorList>
            <person name="McCartney M.A."/>
            <person name="Auch B."/>
            <person name="Kono T."/>
            <person name="Mallez S."/>
            <person name="Becker A."/>
            <person name="Gohl D.M."/>
            <person name="Silverstein K.A.T."/>
            <person name="Koren S."/>
            <person name="Bechman K.B."/>
            <person name="Herman A."/>
            <person name="Abrahante J.E."/>
            <person name="Garbe J."/>
        </authorList>
    </citation>
    <scope>NUCLEOTIDE SEQUENCE</scope>
    <source>
        <strain evidence="1">Duluth1</strain>
        <tissue evidence="1">Whole animal</tissue>
    </source>
</reference>
<dbReference type="AlphaFoldDB" id="A0A9D4CEC1"/>
<organism evidence="1 2">
    <name type="scientific">Dreissena polymorpha</name>
    <name type="common">Zebra mussel</name>
    <name type="synonym">Mytilus polymorpha</name>
    <dbReference type="NCBI Taxonomy" id="45954"/>
    <lineage>
        <taxon>Eukaryota</taxon>
        <taxon>Metazoa</taxon>
        <taxon>Spiralia</taxon>
        <taxon>Lophotrochozoa</taxon>
        <taxon>Mollusca</taxon>
        <taxon>Bivalvia</taxon>
        <taxon>Autobranchia</taxon>
        <taxon>Heteroconchia</taxon>
        <taxon>Euheterodonta</taxon>
        <taxon>Imparidentia</taxon>
        <taxon>Neoheterodontei</taxon>
        <taxon>Myida</taxon>
        <taxon>Dreissenoidea</taxon>
        <taxon>Dreissenidae</taxon>
        <taxon>Dreissena</taxon>
    </lineage>
</organism>
<keyword evidence="2" id="KW-1185">Reference proteome</keyword>
<proteinExistence type="predicted"/>
<gene>
    <name evidence="1" type="ORF">DPMN_049427</name>
</gene>
<accession>A0A9D4CEC1</accession>